<protein>
    <submittedName>
        <fullName evidence="18">Pesticin receptor</fullName>
    </submittedName>
</protein>
<evidence type="ECO:0000256" key="14">
    <source>
        <dbReference type="RuleBase" id="RU003357"/>
    </source>
</evidence>
<dbReference type="RefSeq" id="WP_073579880.1">
    <property type="nucleotide sequence ID" value="NZ_AP024898.1"/>
</dbReference>
<reference evidence="19" key="1">
    <citation type="submission" date="2016-12" db="EMBL/GenBank/DDBJ databases">
        <authorList>
            <person name="Rodrigo-Torres L."/>
            <person name="Arahal R.D."/>
            <person name="Lucena T."/>
        </authorList>
    </citation>
    <scope>NUCLEOTIDE SEQUENCE [LARGE SCALE GENOMIC DNA]</scope>
</reference>
<feature type="domain" description="TonB-dependent receptor plug" evidence="17">
    <location>
        <begin position="69"/>
        <end position="183"/>
    </location>
</feature>
<keyword evidence="10 12" id="KW-0472">Membrane</keyword>
<feature type="signal peptide" evidence="15">
    <location>
        <begin position="1"/>
        <end position="40"/>
    </location>
</feature>
<feature type="short sequence motif" description="TonB C-terminal box" evidence="13">
    <location>
        <begin position="670"/>
        <end position="687"/>
    </location>
</feature>
<dbReference type="InterPro" id="IPR036942">
    <property type="entry name" value="Beta-barrel_TonB_sf"/>
</dbReference>
<dbReference type="InterPro" id="IPR010917">
    <property type="entry name" value="TonB_rcpt_CS"/>
</dbReference>
<evidence type="ECO:0000256" key="11">
    <source>
        <dbReference type="ARBA" id="ARBA00023237"/>
    </source>
</evidence>
<evidence type="ECO:0000256" key="13">
    <source>
        <dbReference type="PROSITE-ProRule" id="PRU10144"/>
    </source>
</evidence>
<keyword evidence="7" id="KW-0408">Iron</keyword>
<proteinExistence type="inferred from homology"/>
<evidence type="ECO:0000256" key="1">
    <source>
        <dbReference type="ARBA" id="ARBA00004571"/>
    </source>
</evidence>
<evidence type="ECO:0000256" key="9">
    <source>
        <dbReference type="ARBA" id="ARBA00023077"/>
    </source>
</evidence>
<dbReference type="Pfam" id="PF07715">
    <property type="entry name" value="Plug"/>
    <property type="match status" value="1"/>
</dbReference>
<evidence type="ECO:0000313" key="19">
    <source>
        <dbReference type="Proteomes" id="UP000184600"/>
    </source>
</evidence>
<comment type="similarity">
    <text evidence="12 14">Belongs to the TonB-dependent receptor family.</text>
</comment>
<evidence type="ECO:0000256" key="10">
    <source>
        <dbReference type="ARBA" id="ARBA00023136"/>
    </source>
</evidence>
<dbReference type="InterPro" id="IPR012910">
    <property type="entry name" value="Plug_dom"/>
</dbReference>
<dbReference type="InterPro" id="IPR000531">
    <property type="entry name" value="Beta-barrel_TonB"/>
</dbReference>
<evidence type="ECO:0000256" key="12">
    <source>
        <dbReference type="PROSITE-ProRule" id="PRU01360"/>
    </source>
</evidence>
<dbReference type="PROSITE" id="PS01156">
    <property type="entry name" value="TONB_DEPENDENT_REC_2"/>
    <property type="match status" value="1"/>
</dbReference>
<keyword evidence="2 12" id="KW-0813">Transport</keyword>
<keyword evidence="5 12" id="KW-0812">Transmembrane</keyword>
<dbReference type="Proteomes" id="UP000184600">
    <property type="component" value="Unassembled WGS sequence"/>
</dbReference>
<dbReference type="GO" id="GO:0006826">
    <property type="term" value="P:iron ion transport"/>
    <property type="evidence" value="ECO:0007669"/>
    <property type="project" value="UniProtKB-KW"/>
</dbReference>
<evidence type="ECO:0000259" key="16">
    <source>
        <dbReference type="Pfam" id="PF00593"/>
    </source>
</evidence>
<keyword evidence="9 14" id="KW-0798">TonB box</keyword>
<dbReference type="Gene3D" id="2.40.170.20">
    <property type="entry name" value="TonB-dependent receptor, beta-barrel domain"/>
    <property type="match status" value="1"/>
</dbReference>
<evidence type="ECO:0000256" key="7">
    <source>
        <dbReference type="ARBA" id="ARBA00023004"/>
    </source>
</evidence>
<dbReference type="OrthoDB" id="127311at2"/>
<evidence type="ECO:0000256" key="8">
    <source>
        <dbReference type="ARBA" id="ARBA00023065"/>
    </source>
</evidence>
<accession>A0A1M7YQP6</accession>
<dbReference type="Pfam" id="PF00593">
    <property type="entry name" value="TonB_dep_Rec_b-barrel"/>
    <property type="match status" value="1"/>
</dbReference>
<feature type="domain" description="TonB-dependent receptor-like beta-barrel" evidence="16">
    <location>
        <begin position="282"/>
        <end position="649"/>
    </location>
</feature>
<gene>
    <name evidence="18" type="primary">fyuA_1</name>
    <name evidence="18" type="ORF">VQ7734_00692</name>
</gene>
<keyword evidence="11 12" id="KW-0998">Cell outer membrane</keyword>
<evidence type="ECO:0000256" key="6">
    <source>
        <dbReference type="ARBA" id="ARBA00022729"/>
    </source>
</evidence>
<organism evidence="18 19">
    <name type="scientific">Vibrio quintilis</name>
    <dbReference type="NCBI Taxonomy" id="1117707"/>
    <lineage>
        <taxon>Bacteria</taxon>
        <taxon>Pseudomonadati</taxon>
        <taxon>Pseudomonadota</taxon>
        <taxon>Gammaproteobacteria</taxon>
        <taxon>Vibrionales</taxon>
        <taxon>Vibrionaceae</taxon>
        <taxon>Vibrio</taxon>
    </lineage>
</organism>
<keyword evidence="4" id="KW-0410">Iron transport</keyword>
<dbReference type="GO" id="GO:0009279">
    <property type="term" value="C:cell outer membrane"/>
    <property type="evidence" value="ECO:0007669"/>
    <property type="project" value="UniProtKB-SubCell"/>
</dbReference>
<keyword evidence="3 12" id="KW-1134">Transmembrane beta strand</keyword>
<dbReference type="SUPFAM" id="SSF56935">
    <property type="entry name" value="Porins"/>
    <property type="match status" value="1"/>
</dbReference>
<keyword evidence="6 15" id="KW-0732">Signal</keyword>
<evidence type="ECO:0000256" key="15">
    <source>
        <dbReference type="SAM" id="SignalP"/>
    </source>
</evidence>
<feature type="chain" id="PRO_5012681060" evidence="15">
    <location>
        <begin position="41"/>
        <end position="687"/>
    </location>
</feature>
<dbReference type="PROSITE" id="PS52016">
    <property type="entry name" value="TONB_DEPENDENT_REC_3"/>
    <property type="match status" value="1"/>
</dbReference>
<name>A0A1M7YQP6_9VIBR</name>
<keyword evidence="8" id="KW-0406">Ion transport</keyword>
<dbReference type="PANTHER" id="PTHR32552">
    <property type="entry name" value="FERRICHROME IRON RECEPTOR-RELATED"/>
    <property type="match status" value="1"/>
</dbReference>
<evidence type="ECO:0000256" key="2">
    <source>
        <dbReference type="ARBA" id="ARBA00022448"/>
    </source>
</evidence>
<dbReference type="InterPro" id="IPR039426">
    <property type="entry name" value="TonB-dep_rcpt-like"/>
</dbReference>
<dbReference type="AlphaFoldDB" id="A0A1M7YQP6"/>
<dbReference type="EMBL" id="FRFG01000010">
    <property type="protein sequence ID" value="SHO54973.1"/>
    <property type="molecule type" value="Genomic_DNA"/>
</dbReference>
<sequence>MKAVHTVPTNNQKKGIQSFSLLSAAVTSICLGMASQSTFAADSQTQLAESGEQAIPVVTVYGEKTKRTLQQTSSSVAVYDSDQIEALNATEGGQLLKLTPNVVDVGNGNAVATIRGLSGSGPGFGAVSFLSGVRPRLNVSVDGRSLTYKELAFGPQSLWDVKQAEVFLGPQSYIQGRNAMAGAMVMTTNDPTYDFDSAVKASAGNQNYRQIAAMLNGAIIDDQLAVRLTAERQQRLSDVDLATYSPAGDSREFQTTTLRAKFLYEPQALPELSTKLTIVNYDTRAPQTENQISTVPRTRFSAYRPVFETNSTSGIWDLAYQLNENLTLNTKTIYTGFDIDRLAQSNAATMDGDELQIEPSLRYLSDDQRIHLLTGLYYFNKDQDEEIDGLGTFRDETTTASAYGELTYAVTPAVDVTATARYETEDRKRHGGNAPRFALAFDESYQTFLPKLSLAWKADSQNTYGMSVARGYQSGGAGVEFTSFTTYEFDPEYVWNYELFSRHRLANGRVELTSNVFYNRYDDLQVLDSLVIVNADKASSYGLEGGVNWLISDDLQWFVNLGLMKTKVEEYGADYDGSELPRAPGFSATSGVRYWFGDFELSGNVRYTDGYYSTLNNDSDGEVDGYSVANLQLAYVFDSGRVTLFANNLFDSDDVIYYGTTNGTTIDKEGAILQQPRLVGVSFNYNF</sequence>
<dbReference type="PANTHER" id="PTHR32552:SF81">
    <property type="entry name" value="TONB-DEPENDENT OUTER MEMBRANE RECEPTOR"/>
    <property type="match status" value="1"/>
</dbReference>
<comment type="subcellular location">
    <subcellularLocation>
        <location evidence="1 12">Cell outer membrane</location>
        <topology evidence="1 12">Multi-pass membrane protein</topology>
    </subcellularLocation>
</comment>
<evidence type="ECO:0000256" key="3">
    <source>
        <dbReference type="ARBA" id="ARBA00022452"/>
    </source>
</evidence>
<keyword evidence="19" id="KW-1185">Reference proteome</keyword>
<dbReference type="STRING" id="1117707.VQ7734_00692"/>
<keyword evidence="18" id="KW-0675">Receptor</keyword>
<evidence type="ECO:0000259" key="17">
    <source>
        <dbReference type="Pfam" id="PF07715"/>
    </source>
</evidence>
<evidence type="ECO:0000256" key="5">
    <source>
        <dbReference type="ARBA" id="ARBA00022692"/>
    </source>
</evidence>
<evidence type="ECO:0000256" key="4">
    <source>
        <dbReference type="ARBA" id="ARBA00022496"/>
    </source>
</evidence>
<evidence type="ECO:0000313" key="18">
    <source>
        <dbReference type="EMBL" id="SHO54973.1"/>
    </source>
</evidence>